<evidence type="ECO:0000313" key="4">
    <source>
        <dbReference type="Proteomes" id="UP000092573"/>
    </source>
</evidence>
<dbReference type="InterPro" id="IPR002347">
    <property type="entry name" value="SDR_fam"/>
</dbReference>
<dbReference type="GO" id="GO:0006633">
    <property type="term" value="P:fatty acid biosynthetic process"/>
    <property type="evidence" value="ECO:0007669"/>
    <property type="project" value="TreeGrafter"/>
</dbReference>
<organism evidence="3 4">
    <name type="scientific">Paenibacillus yonginensis</name>
    <dbReference type="NCBI Taxonomy" id="1462996"/>
    <lineage>
        <taxon>Bacteria</taxon>
        <taxon>Bacillati</taxon>
        <taxon>Bacillota</taxon>
        <taxon>Bacilli</taxon>
        <taxon>Bacillales</taxon>
        <taxon>Paenibacillaceae</taxon>
        <taxon>Paenibacillus</taxon>
    </lineage>
</organism>
<comment type="similarity">
    <text evidence="1">Belongs to the short-chain dehydrogenases/reductases (SDR) family.</text>
</comment>
<dbReference type="InterPro" id="IPR036291">
    <property type="entry name" value="NAD(P)-bd_dom_sf"/>
</dbReference>
<dbReference type="GO" id="GO:0016616">
    <property type="term" value="F:oxidoreductase activity, acting on the CH-OH group of donors, NAD or NADP as acceptor"/>
    <property type="evidence" value="ECO:0007669"/>
    <property type="project" value="TreeGrafter"/>
</dbReference>
<dbReference type="OrthoDB" id="9803333at2"/>
<dbReference type="Gene3D" id="3.40.50.720">
    <property type="entry name" value="NAD(P)-binding Rossmann-like Domain"/>
    <property type="match status" value="1"/>
</dbReference>
<dbReference type="STRING" id="1462996.AWM70_02035"/>
<dbReference type="NCBIfam" id="NF005559">
    <property type="entry name" value="PRK07231.1"/>
    <property type="match status" value="1"/>
</dbReference>
<dbReference type="RefSeq" id="WP_068693926.1">
    <property type="nucleotide sequence ID" value="NZ_CP014167.1"/>
</dbReference>
<dbReference type="EMBL" id="CP014167">
    <property type="protein sequence ID" value="ANS73510.1"/>
    <property type="molecule type" value="Genomic_DNA"/>
</dbReference>
<gene>
    <name evidence="3" type="ORF">AWM70_02035</name>
</gene>
<dbReference type="KEGG" id="pyg:AWM70_02035"/>
<dbReference type="GO" id="GO:0008206">
    <property type="term" value="P:bile acid metabolic process"/>
    <property type="evidence" value="ECO:0007669"/>
    <property type="project" value="UniProtKB-ARBA"/>
</dbReference>
<dbReference type="Proteomes" id="UP000092573">
    <property type="component" value="Chromosome"/>
</dbReference>
<evidence type="ECO:0000256" key="2">
    <source>
        <dbReference type="ARBA" id="ARBA00023002"/>
    </source>
</evidence>
<dbReference type="SUPFAM" id="SSF51735">
    <property type="entry name" value="NAD(P)-binding Rossmann-fold domains"/>
    <property type="match status" value="1"/>
</dbReference>
<protein>
    <submittedName>
        <fullName evidence="3">2-deoxy-D-gluconate 3-dehydrogenase</fullName>
    </submittedName>
</protein>
<dbReference type="PANTHER" id="PTHR42760">
    <property type="entry name" value="SHORT-CHAIN DEHYDROGENASES/REDUCTASES FAMILY MEMBER"/>
    <property type="match status" value="1"/>
</dbReference>
<dbReference type="AlphaFoldDB" id="A0A1B1MWE8"/>
<name>A0A1B1MWE8_9BACL</name>
<dbReference type="Pfam" id="PF13561">
    <property type="entry name" value="adh_short_C2"/>
    <property type="match status" value="1"/>
</dbReference>
<proteinExistence type="inferred from homology"/>
<sequence length="257" mass="27979">MAQVSFDLSGKVAIVTGAGRGIGRVLAEGLAFAGADVVLTARTEVEVVQAADEIRQATGRKTLGLSCDVTDKQAVNSVVQRVVEEFGHIDILVNNAGTTIRKTAFEFGEEEWDFIFDTNLKSIFFISQAVGRHMVEQQYGRMVNISSAASEMTLSFSTAYGPSKAGVVQLTRQLATEWAKFGVTVNAVSPWFFRTPLTYENLDKPEVKQVIEQRTPMGRYGEVIELVSPVLFFCSDASSYVTGQNLLVDGGASHFAF</sequence>
<evidence type="ECO:0000313" key="3">
    <source>
        <dbReference type="EMBL" id="ANS73510.1"/>
    </source>
</evidence>
<keyword evidence="4" id="KW-1185">Reference proteome</keyword>
<keyword evidence="2" id="KW-0560">Oxidoreductase</keyword>
<accession>A0A1B1MWE8</accession>
<dbReference type="FunFam" id="3.40.50.720:FF:000084">
    <property type="entry name" value="Short-chain dehydrogenase reductase"/>
    <property type="match status" value="1"/>
</dbReference>
<dbReference type="PANTHER" id="PTHR42760:SF133">
    <property type="entry name" value="3-OXOACYL-[ACYL-CARRIER-PROTEIN] REDUCTASE"/>
    <property type="match status" value="1"/>
</dbReference>
<dbReference type="GO" id="GO:0048038">
    <property type="term" value="F:quinone binding"/>
    <property type="evidence" value="ECO:0007669"/>
    <property type="project" value="TreeGrafter"/>
</dbReference>
<evidence type="ECO:0000256" key="1">
    <source>
        <dbReference type="ARBA" id="ARBA00006484"/>
    </source>
</evidence>
<dbReference type="PRINTS" id="PR00081">
    <property type="entry name" value="GDHRDH"/>
</dbReference>
<reference evidence="3 4" key="1">
    <citation type="submission" date="2016-01" db="EMBL/GenBank/DDBJ databases">
        <title>Complete Genome Sequence of Paenibacillus yonginensis DCY84, a novel Plant Growth-Promoting Bacteria with Elicitation of Induced Systemic Resistance.</title>
        <authorList>
            <person name="Kim Y.J."/>
            <person name="Yang D.C."/>
            <person name="Sukweenadhi J."/>
        </authorList>
    </citation>
    <scope>NUCLEOTIDE SEQUENCE [LARGE SCALE GENOMIC DNA]</scope>
    <source>
        <strain evidence="3 4">DCY84</strain>
    </source>
</reference>
<dbReference type="PRINTS" id="PR00080">
    <property type="entry name" value="SDRFAMILY"/>
</dbReference>